<feature type="transmembrane region" description="Helical" evidence="1">
    <location>
        <begin position="46"/>
        <end position="68"/>
    </location>
</feature>
<organism evidence="2 3">
    <name type="scientific">Candidatus Lachnoclostridium stercorigallinarum</name>
    <dbReference type="NCBI Taxonomy" id="2838634"/>
    <lineage>
        <taxon>Bacteria</taxon>
        <taxon>Bacillati</taxon>
        <taxon>Bacillota</taxon>
        <taxon>Clostridia</taxon>
        <taxon>Lachnospirales</taxon>
        <taxon>Lachnospiraceae</taxon>
    </lineage>
</organism>
<dbReference type="Proteomes" id="UP000824101">
    <property type="component" value="Unassembled WGS sequence"/>
</dbReference>
<keyword evidence="1" id="KW-0812">Transmembrane</keyword>
<comment type="caution">
    <text evidence="2">The sequence shown here is derived from an EMBL/GenBank/DDBJ whole genome shotgun (WGS) entry which is preliminary data.</text>
</comment>
<evidence type="ECO:0000313" key="3">
    <source>
        <dbReference type="Proteomes" id="UP000824101"/>
    </source>
</evidence>
<dbReference type="InterPro" id="IPR008875">
    <property type="entry name" value="TraX"/>
</dbReference>
<gene>
    <name evidence="2" type="ORF">IAA17_00530</name>
</gene>
<dbReference type="EMBL" id="DXBC01000011">
    <property type="protein sequence ID" value="HIZ78265.1"/>
    <property type="molecule type" value="Genomic_DNA"/>
</dbReference>
<feature type="transmembrane region" description="Helical" evidence="1">
    <location>
        <begin position="80"/>
        <end position="105"/>
    </location>
</feature>
<reference evidence="2" key="2">
    <citation type="submission" date="2021-04" db="EMBL/GenBank/DDBJ databases">
        <authorList>
            <person name="Gilroy R."/>
        </authorList>
    </citation>
    <scope>NUCLEOTIDE SEQUENCE</scope>
    <source>
        <strain evidence="2">ChiBcec1-1093</strain>
    </source>
</reference>
<feature type="transmembrane region" description="Helical" evidence="1">
    <location>
        <begin position="197"/>
        <end position="216"/>
    </location>
</feature>
<evidence type="ECO:0000313" key="2">
    <source>
        <dbReference type="EMBL" id="HIZ78265.1"/>
    </source>
</evidence>
<keyword evidence="1" id="KW-1133">Transmembrane helix</keyword>
<feature type="transmembrane region" description="Helical" evidence="1">
    <location>
        <begin position="166"/>
        <end position="185"/>
    </location>
</feature>
<evidence type="ECO:0000256" key="1">
    <source>
        <dbReference type="SAM" id="Phobius"/>
    </source>
</evidence>
<proteinExistence type="predicted"/>
<protein>
    <submittedName>
        <fullName evidence="2">Conjugal transfer protein TraX</fullName>
    </submittedName>
</protein>
<reference evidence="2" key="1">
    <citation type="journal article" date="2021" name="PeerJ">
        <title>Extensive microbial diversity within the chicken gut microbiome revealed by metagenomics and culture.</title>
        <authorList>
            <person name="Gilroy R."/>
            <person name="Ravi A."/>
            <person name="Getino M."/>
            <person name="Pursley I."/>
            <person name="Horton D.L."/>
            <person name="Alikhan N.F."/>
            <person name="Baker D."/>
            <person name="Gharbi K."/>
            <person name="Hall N."/>
            <person name="Watson M."/>
            <person name="Adriaenssens E.M."/>
            <person name="Foster-Nyarko E."/>
            <person name="Jarju S."/>
            <person name="Secka A."/>
            <person name="Antonio M."/>
            <person name="Oren A."/>
            <person name="Chaudhuri R.R."/>
            <person name="La Ragione R."/>
            <person name="Hildebrand F."/>
            <person name="Pallen M.J."/>
        </authorList>
    </citation>
    <scope>NUCLEOTIDE SEQUENCE</scope>
    <source>
        <strain evidence="2">ChiBcec1-1093</strain>
    </source>
</reference>
<name>A0A9D2GG63_9FIRM</name>
<dbReference type="AlphaFoldDB" id="A0A9D2GG63"/>
<keyword evidence="1" id="KW-0472">Membrane</keyword>
<feature type="transmembrane region" description="Helical" evidence="1">
    <location>
        <begin position="228"/>
        <end position="246"/>
    </location>
</feature>
<feature type="transmembrane region" description="Helical" evidence="1">
    <location>
        <begin position="20"/>
        <end position="40"/>
    </location>
</feature>
<sequence>MERRSRRRSPGLTGTQLKVIAMVSMAVDHAAYVLVYPAVLTGFAPAWIYLAMRAFGRLAFPIYGFLLAQGFLNTSDRRRYLGRLCLFALISEVPFDLAVAGRVFYPGAQNVFVTLAVALGTLWGLERAEDGELAGGPGGGEPSAARPGHLLKAAAILAAGGLAAQFLRSDYGFLGVAFAAAVYLFRMDPAKRLMGEIVSLGLLGFWNLPCLLAIPLTEKYNGERGKRLGLWAYWFYPVHLLALKGLQMMI</sequence>
<dbReference type="Pfam" id="PF05857">
    <property type="entry name" value="TraX"/>
    <property type="match status" value="1"/>
</dbReference>
<accession>A0A9D2GG63</accession>